<feature type="domain" description="Laminin G" evidence="14">
    <location>
        <begin position="572"/>
        <end position="756"/>
    </location>
</feature>
<protein>
    <submittedName>
        <fullName evidence="17">Contactin-associated protein-like 4</fullName>
    </submittedName>
</protein>
<dbReference type="CTD" id="85445"/>
<keyword evidence="6" id="KW-0677">Repeat</keyword>
<sequence>VGFNDGQWHSISLSARRNLLSVVVDGHVTSAASFLGTEQIYSGGTYYFGGCPDKSFGSNCKSPLGGFQGCMRLISINNKVVDLIAVQQGSLGNFSDLQIDSCGISDRCLPNYCEHGGECSQSWSTFHCNCTNTGYTGATCHSSIYEQSCEAYKHRGNTSGFYYVDSDGSGPLGPFLLYCNMTETAWTIIQHNGSDLTRVRNTHPENPYAGVFEYEASVEQLQATINRAEHCKQELAYYCKKSRLINQQDGTPLSWWVGRTNETQTYWGGSLLEPQKCTCGLEGSCIDPQYSCNCDADRNEWTNDTGFLSYKEHLPVTKIVITDTGRPHSEAAYKLGPLLCQGDRSFWNSASFNTEASYLHFPTFHGELSADVSFFFKTTALSGVFLENLGITDFIRIELRSPTTVTFSFDVGNGPFEISVQSPTHFNDNQWHHVRVERNMKEASIQVDQLSPKTQAAPADGHVLLQLNSQLFVGGTATRQRGFLGCIRSLQLNGMVLDLEERATVTPGVQPGCRGHCGSYGKLCRNGGKCREKPSGFFCDCTSSAYMGPFCSKEISAYFGSGSSVVYNFQENYSLSKNSSSHAASFHGDMKLSREMIKFSFRTTRAPSLLLYMSSFYKEYLSVIIARNGSLQIRYKLNRYQEPDLLNFDFKSMADGQLHHMKMNREEGVVFVEIDDNTRKVHLSSGTEFSAVKSLVLGRILEHGDVDQETALAGAQGFTGCLSAVQFSHVAPLKDALHPSHPVPVTITGHVTESSCVAQAGTDATSRERTHSFADHSGAMDDKEPLTNAIRSDSAVIGGLIAVVIFILLCITAIAIRIYQQKRLYKKNEAKRSENVDSAEAVLKSELNIQNAVNENQKEYFF</sequence>
<keyword evidence="4 13" id="KW-0812">Transmembrane</keyword>
<keyword evidence="8 13" id="KW-0472">Membrane</keyword>
<feature type="non-terminal residue" evidence="17">
    <location>
        <position position="1"/>
    </location>
</feature>
<feature type="domain" description="Fibrinogen C-terminal" evidence="16">
    <location>
        <begin position="140"/>
        <end position="191"/>
    </location>
</feature>
<keyword evidence="10" id="KW-0325">Glycoprotein</keyword>
<feature type="domain" description="Laminin G" evidence="14">
    <location>
        <begin position="1"/>
        <end position="102"/>
    </location>
</feature>
<evidence type="ECO:0000313" key="17">
    <source>
        <dbReference type="RefSeq" id="XP_020042824.1"/>
    </source>
</evidence>
<dbReference type="FunFam" id="2.60.120.1000:FF:000005">
    <property type="entry name" value="Contactin associated protein-like 2"/>
    <property type="match status" value="1"/>
</dbReference>
<dbReference type="SUPFAM" id="SSF49899">
    <property type="entry name" value="Concanavalin A-like lectins/glucanases"/>
    <property type="match status" value="3"/>
</dbReference>
<dbReference type="Pfam" id="PF02210">
    <property type="entry name" value="Laminin_G_2"/>
    <property type="match status" value="3"/>
</dbReference>
<dbReference type="OrthoDB" id="26719at2759"/>
<dbReference type="InterPro" id="IPR036056">
    <property type="entry name" value="Fibrinogen-like_C"/>
</dbReference>
<evidence type="ECO:0000256" key="2">
    <source>
        <dbReference type="ARBA" id="ARBA00010241"/>
    </source>
</evidence>
<comment type="similarity">
    <text evidence="2">Belongs to the neurexin family.</text>
</comment>
<evidence type="ECO:0000256" key="12">
    <source>
        <dbReference type="PROSITE-ProRule" id="PRU00122"/>
    </source>
</evidence>
<dbReference type="InterPro" id="IPR002181">
    <property type="entry name" value="Fibrinogen_a/b/g_C_dom"/>
</dbReference>
<evidence type="ECO:0000256" key="10">
    <source>
        <dbReference type="ARBA" id="ARBA00023180"/>
    </source>
</evidence>
<dbReference type="PANTHER" id="PTHR15036">
    <property type="entry name" value="PIKACHURIN-LIKE PROTEIN"/>
    <property type="match status" value="1"/>
</dbReference>
<keyword evidence="5" id="KW-0732">Signal</keyword>
<evidence type="ECO:0000256" key="1">
    <source>
        <dbReference type="ARBA" id="ARBA00004479"/>
    </source>
</evidence>
<dbReference type="InterPro" id="IPR000742">
    <property type="entry name" value="EGF"/>
</dbReference>
<dbReference type="CDD" id="cd00054">
    <property type="entry name" value="EGF_CA"/>
    <property type="match status" value="2"/>
</dbReference>
<dbReference type="AlphaFoldDB" id="A0A8B7WGT8"/>
<dbReference type="Pfam" id="PF00008">
    <property type="entry name" value="EGF"/>
    <property type="match status" value="1"/>
</dbReference>
<feature type="domain" description="EGF-like" evidence="15">
    <location>
        <begin position="104"/>
        <end position="141"/>
    </location>
</feature>
<dbReference type="InterPro" id="IPR001791">
    <property type="entry name" value="Laminin_G"/>
</dbReference>
<feature type="domain" description="Laminin G" evidence="14">
    <location>
        <begin position="348"/>
        <end position="513"/>
    </location>
</feature>
<evidence type="ECO:0000256" key="13">
    <source>
        <dbReference type="SAM" id="Phobius"/>
    </source>
</evidence>
<dbReference type="PANTHER" id="PTHR15036:SF40">
    <property type="entry name" value="CONTACTIN-ASSOCIATED PROTEIN-LIKE 4"/>
    <property type="match status" value="1"/>
</dbReference>
<evidence type="ECO:0000259" key="16">
    <source>
        <dbReference type="PROSITE" id="PS51406"/>
    </source>
</evidence>
<evidence type="ECO:0000256" key="6">
    <source>
        <dbReference type="ARBA" id="ARBA00022737"/>
    </source>
</evidence>
<dbReference type="CDD" id="cd00110">
    <property type="entry name" value="LamG"/>
    <property type="match status" value="3"/>
</dbReference>
<evidence type="ECO:0000259" key="14">
    <source>
        <dbReference type="PROSITE" id="PS50025"/>
    </source>
</evidence>
<keyword evidence="7 13" id="KW-1133">Transmembrane helix</keyword>
<proteinExistence type="inferred from homology"/>
<evidence type="ECO:0000256" key="4">
    <source>
        <dbReference type="ARBA" id="ARBA00022692"/>
    </source>
</evidence>
<dbReference type="PROSITE" id="PS50025">
    <property type="entry name" value="LAM_G_DOMAIN"/>
    <property type="match status" value="3"/>
</dbReference>
<evidence type="ECO:0000256" key="8">
    <source>
        <dbReference type="ARBA" id="ARBA00023136"/>
    </source>
</evidence>
<comment type="caution">
    <text evidence="11">Lacks conserved residue(s) required for the propagation of feature annotation.</text>
</comment>
<dbReference type="SUPFAM" id="SSF57196">
    <property type="entry name" value="EGF/Laminin"/>
    <property type="match status" value="1"/>
</dbReference>
<accession>A0A8B7WGT8</accession>
<dbReference type="Gene3D" id="2.60.120.200">
    <property type="match status" value="3"/>
</dbReference>
<evidence type="ECO:0000259" key="15">
    <source>
        <dbReference type="PROSITE" id="PS50026"/>
    </source>
</evidence>
<feature type="domain" description="EGF-like" evidence="15">
    <location>
        <begin position="514"/>
        <end position="552"/>
    </location>
</feature>
<dbReference type="Gene3D" id="2.60.120.1000">
    <property type="match status" value="1"/>
</dbReference>
<keyword evidence="9 12" id="KW-1015">Disulfide bond</keyword>
<dbReference type="PROSITE" id="PS51406">
    <property type="entry name" value="FIBRINOGEN_C_2"/>
    <property type="match status" value="1"/>
</dbReference>
<gene>
    <name evidence="17" type="primary">Cntnap4</name>
</gene>
<dbReference type="SUPFAM" id="SSF56496">
    <property type="entry name" value="Fibrinogen C-terminal domain-like"/>
    <property type="match status" value="1"/>
</dbReference>
<feature type="transmembrane region" description="Helical" evidence="13">
    <location>
        <begin position="795"/>
        <end position="819"/>
    </location>
</feature>
<dbReference type="RefSeq" id="XP_020042824.1">
    <property type="nucleotide sequence ID" value="XM_020187235.1"/>
</dbReference>
<dbReference type="SMART" id="SM00181">
    <property type="entry name" value="EGF"/>
    <property type="match status" value="2"/>
</dbReference>
<evidence type="ECO:0000256" key="5">
    <source>
        <dbReference type="ARBA" id="ARBA00022729"/>
    </source>
</evidence>
<feature type="disulfide bond" evidence="12">
    <location>
        <begin position="486"/>
        <end position="513"/>
    </location>
</feature>
<organism evidence="17">
    <name type="scientific">Castor canadensis</name>
    <name type="common">American beaver</name>
    <dbReference type="NCBI Taxonomy" id="51338"/>
    <lineage>
        <taxon>Eukaryota</taxon>
        <taxon>Metazoa</taxon>
        <taxon>Chordata</taxon>
        <taxon>Craniata</taxon>
        <taxon>Vertebrata</taxon>
        <taxon>Euteleostomi</taxon>
        <taxon>Mammalia</taxon>
        <taxon>Eutheria</taxon>
        <taxon>Euarchontoglires</taxon>
        <taxon>Glires</taxon>
        <taxon>Rodentia</taxon>
        <taxon>Castorimorpha</taxon>
        <taxon>Castoridae</taxon>
        <taxon>Castor</taxon>
    </lineage>
</organism>
<dbReference type="FunFam" id="2.60.120.200:FF:000026">
    <property type="entry name" value="contactin-associated protein-like 4 isoform X1"/>
    <property type="match status" value="1"/>
</dbReference>
<evidence type="ECO:0000256" key="7">
    <source>
        <dbReference type="ARBA" id="ARBA00022989"/>
    </source>
</evidence>
<evidence type="ECO:0000256" key="3">
    <source>
        <dbReference type="ARBA" id="ARBA00022536"/>
    </source>
</evidence>
<keyword evidence="3 11" id="KW-0245">EGF-like domain</keyword>
<evidence type="ECO:0000256" key="11">
    <source>
        <dbReference type="PROSITE-ProRule" id="PRU00076"/>
    </source>
</evidence>
<comment type="subcellular location">
    <subcellularLocation>
        <location evidence="1">Membrane</location>
        <topology evidence="1">Single-pass type I membrane protein</topology>
    </subcellularLocation>
</comment>
<evidence type="ECO:0000256" key="9">
    <source>
        <dbReference type="ARBA" id="ARBA00023157"/>
    </source>
</evidence>
<dbReference type="GO" id="GO:0016020">
    <property type="term" value="C:membrane"/>
    <property type="evidence" value="ECO:0007669"/>
    <property type="project" value="UniProtKB-SubCell"/>
</dbReference>
<dbReference type="PROSITE" id="PS50026">
    <property type="entry name" value="EGF_3"/>
    <property type="match status" value="2"/>
</dbReference>
<dbReference type="InterPro" id="IPR013320">
    <property type="entry name" value="ConA-like_dom_sf"/>
</dbReference>
<dbReference type="KEGG" id="ccan:109701732"/>
<reference evidence="17" key="1">
    <citation type="submission" date="2025-08" db="UniProtKB">
        <authorList>
            <consortium name="RefSeq"/>
        </authorList>
    </citation>
    <scope>IDENTIFICATION</scope>
    <source>
        <tissue evidence="17">Leukocyte</tissue>
    </source>
</reference>
<dbReference type="InterPro" id="IPR050372">
    <property type="entry name" value="Neurexin-related_CASP"/>
</dbReference>
<name>A0A8B7WGT8_CASCN</name>
<dbReference type="Gene3D" id="2.10.25.10">
    <property type="entry name" value="Laminin"/>
    <property type="match status" value="2"/>
</dbReference>
<dbReference type="SMART" id="SM00282">
    <property type="entry name" value="LamG"/>
    <property type="match status" value="2"/>
</dbReference>